<name>A0A3B0VWQ5_9ZZZZ</name>
<dbReference type="InterPro" id="IPR018744">
    <property type="entry name" value="DUF2293"/>
</dbReference>
<proteinExistence type="predicted"/>
<protein>
    <recommendedName>
        <fullName evidence="1">DUF2293 domain-containing protein</fullName>
    </recommendedName>
</protein>
<dbReference type="Pfam" id="PF10056">
    <property type="entry name" value="DUF2293"/>
    <property type="match status" value="1"/>
</dbReference>
<accession>A0A3B0VWQ5</accession>
<feature type="domain" description="DUF2293" evidence="1">
    <location>
        <begin position="136"/>
        <end position="221"/>
    </location>
</feature>
<dbReference type="AlphaFoldDB" id="A0A3B0VWQ5"/>
<organism evidence="2">
    <name type="scientific">hydrothermal vent metagenome</name>
    <dbReference type="NCBI Taxonomy" id="652676"/>
    <lineage>
        <taxon>unclassified sequences</taxon>
        <taxon>metagenomes</taxon>
        <taxon>ecological metagenomes</taxon>
    </lineage>
</organism>
<dbReference type="PANTHER" id="PTHR38113">
    <property type="match status" value="1"/>
</dbReference>
<sequence>MAKTNDLAVFITTRTASCNECGEDLGRRAWITLTEDRDAFCLACADLDHLAFLPVGDAALTRRSRKHSTLMAVVLQWSRARKRYERQGLLVEEAALTQAEQECLADADARARQRERAAGRRAELDEQYVARFAQKVRKMVPNCPPQREMLIAEHACRKYSGRVGRSAAAKQLDGNAIQLAVIAHIRHAETAYDNLLVQGVERYEAREQVRENVAQVLAQWRGV</sequence>
<evidence type="ECO:0000259" key="1">
    <source>
        <dbReference type="Pfam" id="PF10056"/>
    </source>
</evidence>
<gene>
    <name evidence="2" type="ORF">MNBD_CHLOROFLEXI01-2837</name>
</gene>
<reference evidence="2" key="1">
    <citation type="submission" date="2018-06" db="EMBL/GenBank/DDBJ databases">
        <authorList>
            <person name="Zhirakovskaya E."/>
        </authorList>
    </citation>
    <scope>NUCLEOTIDE SEQUENCE</scope>
</reference>
<evidence type="ECO:0000313" key="2">
    <source>
        <dbReference type="EMBL" id="VAW35784.1"/>
    </source>
</evidence>
<dbReference type="EMBL" id="UOEU01000600">
    <property type="protein sequence ID" value="VAW35784.1"/>
    <property type="molecule type" value="Genomic_DNA"/>
</dbReference>
<dbReference type="PANTHER" id="PTHR38113:SF2">
    <property type="entry name" value="DUF2293 DOMAIN-CONTAINING PROTEIN"/>
    <property type="match status" value="1"/>
</dbReference>